<keyword evidence="3" id="KW-1185">Reference proteome</keyword>
<proteinExistence type="predicted"/>
<evidence type="ECO:0000313" key="2">
    <source>
        <dbReference type="EMBL" id="GAA0252983.1"/>
    </source>
</evidence>
<keyword evidence="1" id="KW-1133">Transmembrane helix</keyword>
<name>A0ABP3E8E9_9GAMM</name>
<accession>A0ABP3E8E9</accession>
<gene>
    <name evidence="2" type="ORF">GCM10009126_17830</name>
</gene>
<sequence>MENGWAIIVAAPLSRWALTVLVVAFAAAILLFLVFGHYTRRETVVGQLVPSAGLLNVVAPGAGTVTKLYVHDGQAVKAGGVLLELSGDQDSAALGDTHALVGQQLEAQRDRLQADLANQQQLGRQQTDAWRGKIVLLQAQLRQIGDQQSIARQQMTSNQHLLERIEPLGAKGYVSEVQIQQQRAAVLEAKSQLKTLNPAATGYAPATRCRSPATGTTAAGSRHQAQRHRASTCGGGAIHCPERVAACHRLACASRRHGLRRAA</sequence>
<evidence type="ECO:0000313" key="3">
    <source>
        <dbReference type="Proteomes" id="UP001500657"/>
    </source>
</evidence>
<comment type="caution">
    <text evidence="2">The sequence shown here is derived from an EMBL/GenBank/DDBJ whole genome shotgun (WGS) entry which is preliminary data.</text>
</comment>
<dbReference type="RefSeq" id="WP_343882380.1">
    <property type="nucleotide sequence ID" value="NZ_BAAAFO010000003.1"/>
</dbReference>
<dbReference type="EMBL" id="BAAAFO010000003">
    <property type="protein sequence ID" value="GAA0252983.1"/>
    <property type="molecule type" value="Genomic_DNA"/>
</dbReference>
<dbReference type="Proteomes" id="UP001500657">
    <property type="component" value="Unassembled WGS sequence"/>
</dbReference>
<dbReference type="Gene3D" id="2.40.50.100">
    <property type="match status" value="1"/>
</dbReference>
<dbReference type="PANTHER" id="PTHR30386:SF28">
    <property type="entry name" value="EXPORTED PROTEIN"/>
    <property type="match status" value="1"/>
</dbReference>
<keyword evidence="1" id="KW-0472">Membrane</keyword>
<reference evidence="3" key="1">
    <citation type="journal article" date="2019" name="Int. J. Syst. Evol. Microbiol.">
        <title>The Global Catalogue of Microorganisms (GCM) 10K type strain sequencing project: providing services to taxonomists for standard genome sequencing and annotation.</title>
        <authorList>
            <consortium name="The Broad Institute Genomics Platform"/>
            <consortium name="The Broad Institute Genome Sequencing Center for Infectious Disease"/>
            <person name="Wu L."/>
            <person name="Ma J."/>
        </authorList>
    </citation>
    <scope>NUCLEOTIDE SEQUENCE [LARGE SCALE GENOMIC DNA]</scope>
    <source>
        <strain evidence="3">JCM 16242</strain>
    </source>
</reference>
<dbReference type="InterPro" id="IPR050739">
    <property type="entry name" value="MFP"/>
</dbReference>
<evidence type="ECO:0008006" key="4">
    <source>
        <dbReference type="Google" id="ProtNLM"/>
    </source>
</evidence>
<evidence type="ECO:0000256" key="1">
    <source>
        <dbReference type="SAM" id="Phobius"/>
    </source>
</evidence>
<keyword evidence="1" id="KW-0812">Transmembrane</keyword>
<organism evidence="2 3">
    <name type="scientific">Rhodanobacter caeni</name>
    <dbReference type="NCBI Taxonomy" id="657654"/>
    <lineage>
        <taxon>Bacteria</taxon>
        <taxon>Pseudomonadati</taxon>
        <taxon>Pseudomonadota</taxon>
        <taxon>Gammaproteobacteria</taxon>
        <taxon>Lysobacterales</taxon>
        <taxon>Rhodanobacteraceae</taxon>
        <taxon>Rhodanobacter</taxon>
    </lineage>
</organism>
<dbReference type="PANTHER" id="PTHR30386">
    <property type="entry name" value="MEMBRANE FUSION SUBUNIT OF EMRAB-TOLC MULTIDRUG EFFLUX PUMP"/>
    <property type="match status" value="1"/>
</dbReference>
<dbReference type="SUPFAM" id="SSF111369">
    <property type="entry name" value="HlyD-like secretion proteins"/>
    <property type="match status" value="1"/>
</dbReference>
<protein>
    <recommendedName>
        <fullName evidence="4">Membrane fusion protein biotin-lipoyl like domain-containing protein</fullName>
    </recommendedName>
</protein>
<feature type="transmembrane region" description="Helical" evidence="1">
    <location>
        <begin position="16"/>
        <end position="35"/>
    </location>
</feature>